<reference evidence="1" key="1">
    <citation type="submission" date="2021-06" db="EMBL/GenBank/DDBJ databases">
        <authorList>
            <person name="Kallberg Y."/>
            <person name="Tangrot J."/>
            <person name="Rosling A."/>
        </authorList>
    </citation>
    <scope>NUCLEOTIDE SEQUENCE</scope>
    <source>
        <strain evidence="1">87-6 pot B 2015</strain>
    </source>
</reference>
<sequence length="57" mass="6204">KDGDPTSMIVYPAQTKVVFYLYYTTGYLAQYCDAPGTNLLGELIIDIPGSGLDKLSL</sequence>
<name>A0A9N9INV4_FUNMO</name>
<accession>A0A9N9INV4</accession>
<proteinExistence type="predicted"/>
<protein>
    <submittedName>
        <fullName evidence="1">8117_t:CDS:1</fullName>
    </submittedName>
</protein>
<gene>
    <name evidence="1" type="ORF">FMOSSE_LOCUS16298</name>
</gene>
<comment type="caution">
    <text evidence="1">The sequence shown here is derived from an EMBL/GenBank/DDBJ whole genome shotgun (WGS) entry which is preliminary data.</text>
</comment>
<dbReference type="EMBL" id="CAJVPP010021895">
    <property type="protein sequence ID" value="CAG8743832.1"/>
    <property type="molecule type" value="Genomic_DNA"/>
</dbReference>
<dbReference type="Proteomes" id="UP000789375">
    <property type="component" value="Unassembled WGS sequence"/>
</dbReference>
<feature type="non-terminal residue" evidence="1">
    <location>
        <position position="1"/>
    </location>
</feature>
<evidence type="ECO:0000313" key="1">
    <source>
        <dbReference type="EMBL" id="CAG8743832.1"/>
    </source>
</evidence>
<feature type="non-terminal residue" evidence="1">
    <location>
        <position position="57"/>
    </location>
</feature>
<organism evidence="1 2">
    <name type="scientific">Funneliformis mosseae</name>
    <name type="common">Endomycorrhizal fungus</name>
    <name type="synonym">Glomus mosseae</name>
    <dbReference type="NCBI Taxonomy" id="27381"/>
    <lineage>
        <taxon>Eukaryota</taxon>
        <taxon>Fungi</taxon>
        <taxon>Fungi incertae sedis</taxon>
        <taxon>Mucoromycota</taxon>
        <taxon>Glomeromycotina</taxon>
        <taxon>Glomeromycetes</taxon>
        <taxon>Glomerales</taxon>
        <taxon>Glomeraceae</taxon>
        <taxon>Funneliformis</taxon>
    </lineage>
</organism>
<evidence type="ECO:0000313" key="2">
    <source>
        <dbReference type="Proteomes" id="UP000789375"/>
    </source>
</evidence>
<dbReference type="AlphaFoldDB" id="A0A9N9INV4"/>
<keyword evidence="2" id="KW-1185">Reference proteome</keyword>